<evidence type="ECO:0000259" key="4">
    <source>
        <dbReference type="Pfam" id="PF24656"/>
    </source>
</evidence>
<dbReference type="EMBL" id="CCKQ01018980">
    <property type="protein sequence ID" value="CDW90984.1"/>
    <property type="molecule type" value="Genomic_DNA"/>
</dbReference>
<feature type="compositionally biased region" description="Basic and acidic residues" evidence="1">
    <location>
        <begin position="1"/>
        <end position="14"/>
    </location>
</feature>
<dbReference type="Pfam" id="PF24652">
    <property type="entry name" value="CEP76_C"/>
    <property type="match status" value="1"/>
</dbReference>
<evidence type="ECO:0000313" key="6">
    <source>
        <dbReference type="Proteomes" id="UP000039865"/>
    </source>
</evidence>
<evidence type="ECO:0000256" key="1">
    <source>
        <dbReference type="SAM" id="MobiDB-lite"/>
    </source>
</evidence>
<keyword evidence="6" id="KW-1185">Reference proteome</keyword>
<accession>A0A078B9B9</accession>
<dbReference type="Pfam" id="PF24656">
    <property type="entry name" value="CEPT76_peptidase"/>
    <property type="match status" value="1"/>
</dbReference>
<dbReference type="PANTHER" id="PTHR46436:SF2">
    <property type="entry name" value="CHROMOSOME UNDETERMINED SCAFFOLD_119, WHOLE GENOME SHOTGUN SEQUENCE"/>
    <property type="match status" value="1"/>
</dbReference>
<proteinExistence type="predicted"/>
<dbReference type="InterPro" id="IPR056288">
    <property type="entry name" value="CEP76_C"/>
</dbReference>
<feature type="domain" description="CEP76/DRC7 peptidase-like" evidence="4">
    <location>
        <begin position="1030"/>
        <end position="1082"/>
    </location>
</feature>
<dbReference type="InParanoid" id="A0A078B9B9"/>
<dbReference type="OMA" id="KNMATIN"/>
<feature type="compositionally biased region" description="Basic and acidic residues" evidence="1">
    <location>
        <begin position="1357"/>
        <end position="1370"/>
    </location>
</feature>
<organism evidence="5 6">
    <name type="scientific">Stylonychia lemnae</name>
    <name type="common">Ciliate</name>
    <dbReference type="NCBI Taxonomy" id="5949"/>
    <lineage>
        <taxon>Eukaryota</taxon>
        <taxon>Sar</taxon>
        <taxon>Alveolata</taxon>
        <taxon>Ciliophora</taxon>
        <taxon>Intramacronucleata</taxon>
        <taxon>Spirotrichea</taxon>
        <taxon>Stichotrichia</taxon>
        <taxon>Sporadotrichida</taxon>
        <taxon>Oxytrichidae</taxon>
        <taxon>Stylonychinae</taxon>
        <taxon>Stylonychia</taxon>
    </lineage>
</organism>
<feature type="region of interest" description="Disordered" evidence="1">
    <location>
        <begin position="1107"/>
        <end position="1134"/>
    </location>
</feature>
<reference evidence="5 6" key="1">
    <citation type="submission" date="2014-06" db="EMBL/GenBank/DDBJ databases">
        <authorList>
            <person name="Swart Estienne"/>
        </authorList>
    </citation>
    <scope>NUCLEOTIDE SEQUENCE [LARGE SCALE GENOMIC DNA]</scope>
    <source>
        <strain evidence="5 6">130c</strain>
    </source>
</reference>
<evidence type="ECO:0000259" key="3">
    <source>
        <dbReference type="Pfam" id="PF24652"/>
    </source>
</evidence>
<feature type="compositionally biased region" description="Polar residues" evidence="1">
    <location>
        <begin position="1372"/>
        <end position="1382"/>
    </location>
</feature>
<feature type="domain" description="C2" evidence="2">
    <location>
        <begin position="159"/>
        <end position="202"/>
    </location>
</feature>
<feature type="region of interest" description="Disordered" evidence="1">
    <location>
        <begin position="746"/>
        <end position="766"/>
    </location>
</feature>
<feature type="compositionally biased region" description="Polar residues" evidence="1">
    <location>
        <begin position="1333"/>
        <end position="1345"/>
    </location>
</feature>
<feature type="region of interest" description="Disordered" evidence="1">
    <location>
        <begin position="1333"/>
        <end position="1382"/>
    </location>
</feature>
<evidence type="ECO:0000259" key="2">
    <source>
        <dbReference type="Pfam" id="PF00168"/>
    </source>
</evidence>
<dbReference type="InterPro" id="IPR000008">
    <property type="entry name" value="C2_dom"/>
</dbReference>
<feature type="domain" description="Centrosomal protein of 76 kDa C-terminal" evidence="3">
    <location>
        <begin position="1169"/>
        <end position="1307"/>
    </location>
</feature>
<feature type="region of interest" description="Disordered" evidence="1">
    <location>
        <begin position="1"/>
        <end position="46"/>
    </location>
</feature>
<feature type="region of interest" description="Disordered" evidence="1">
    <location>
        <begin position="906"/>
        <end position="941"/>
    </location>
</feature>
<dbReference type="InterPro" id="IPR056290">
    <property type="entry name" value="CEPT76/DRC7_peptidase-like_dom"/>
</dbReference>
<dbReference type="Proteomes" id="UP000039865">
    <property type="component" value="Unassembled WGS sequence"/>
</dbReference>
<feature type="compositionally biased region" description="Low complexity" evidence="1">
    <location>
        <begin position="25"/>
        <end position="46"/>
    </location>
</feature>
<dbReference type="Pfam" id="PF00168">
    <property type="entry name" value="C2"/>
    <property type="match status" value="1"/>
</dbReference>
<feature type="compositionally biased region" description="Basic and acidic residues" evidence="1">
    <location>
        <begin position="1119"/>
        <end position="1128"/>
    </location>
</feature>
<dbReference type="OrthoDB" id="67700at2759"/>
<feature type="region of interest" description="Disordered" evidence="1">
    <location>
        <begin position="783"/>
        <end position="803"/>
    </location>
</feature>
<dbReference type="InterPro" id="IPR052299">
    <property type="entry name" value="CEP76"/>
</dbReference>
<protein>
    <submittedName>
        <fullName evidence="5">C2 domain-containing protein</fullName>
    </submittedName>
</protein>
<dbReference type="PANTHER" id="PTHR46436">
    <property type="entry name" value="CENTROSOMAL PROTEIN OF 76 KDA"/>
    <property type="match status" value="1"/>
</dbReference>
<gene>
    <name evidence="5" type="primary">Contig17144.g18268</name>
    <name evidence="5" type="ORF">STYLEM_20132</name>
</gene>
<sequence>MSESQQKKDQDNKDAGGNQDPNKAQGEGDQNQNNQQQEPEPLQLGGQAKKKDQIISFYDPPIALPDTKYSADEKKNQELVRRWKVHIFQIEIQNISGTILDPFIQFIIGGDYFVEIKKASNGKILNNYHGDYGIIYQTDVLKFLEPNDTRFFQVEIDTEFRASYFQLMQQRLHIELWDNETGWINKFLGYTSIPFIELATGQFKQSVTIKEQVQEGKSYKNMATINFNIFFEEIWDFYLIFLDWKSTNLEKEEDKNLNLNPQLELRLLSDKAIQSTTFSSIMRNQKLPHWATFEDGIKFRGTYNELRQQKLSMRIWNHQLLGKTLIGLKTIVLKQFIDSNLIKTEMVIHKIKNKTEENIRQKAQTCNLQGTIRIGSKPKYQQYGEMEMIAKREQYLVIFINKLNVFDAIEDGGEASVFATIEWAGTMKKTRMVKRANLNEIIFFNIAIEESIRNDPVKLTDFLNDELETKSEVVINVWADTGKINLENLGSTKICLSVLHSQKFEDKQFTDEHTKQKISFQCRVYTANLKLQSAFFDSANANVGLSMWFQPEVPYPGVDLSKLRLKDEDQLPPDLEQGLRQQKYQVRFKQIIQKNFPFDYYLNDRCFDNLSFYDQYKSKHLVTMFLSKMTPPDSTYIEFNANEQGELIRGIRTLGEVAHFVRCIPFKNHEVQNIWSSPDFLLTMKVGSIDEHSLLMASMFRAVKYETIDEIEEKFQNKKQTAIIKAKQSILNDNFTPKNKKEILQEQDQADDLDQQKTSATKQKAIDKDAPIDSKLLQQAAVQSAMNDGKKKKKKKGQNYQEEDQSGINDRVFVCLGKLKETGGSHSWVMTLNKTYDEITFWDVSQSKKFILHGRVIEGEELKLQAYLSPNLNDNEKKLIEKLRQQQREESEYNLTELNKTLQDNEKAGNSKILSDDENGMNFVDSNESKEVTDDEKESDSDFMDNQLVYFEDLDQRYKGGDINLVGKIKALSKEKQDQLKQLDYFSDDDEDKIVTKKPISKFIEKQQKERVEREKKRVDKHIWPVESFYDKKTGKNADFVFLPYSQIDLIFNHKNVWANLQNPGPAQIYYHLHNESQWLPLVTDLSISHPLIVQEEQEMKKIIEEEQKQQPANQQEDEQVKKDEEKKDRKKKKGKTETILDYKIKGAYMKPFLSFYDPKALEQPYSHIQIEKFEKLVLKDVETSLKQVRSSKNLSTKIRKNQLINKVLKMQLDFIEDQECERLSKDQINQTKDKIIKELIKLIPEGYKIMLLPSFFNYTDSERIKTVLTDQAKDFLMKTPKKVMFSVGAKIFAFHNQITSVRIIIAKMFMMDENEAKRKGAIMPAASKELNSQIHSPKNPLQQNQAASQFSKQQTKKQDKQSPRDKLPEKNPNNKIMKNRI</sequence>
<name>A0A078B9B9_STYLE</name>
<evidence type="ECO:0000313" key="5">
    <source>
        <dbReference type="EMBL" id="CDW90984.1"/>
    </source>
</evidence>